<dbReference type="EC" id="3.1.26.4" evidence="6 14"/>
<evidence type="ECO:0000256" key="8">
    <source>
        <dbReference type="ARBA" id="ARBA00022490"/>
    </source>
</evidence>
<dbReference type="GO" id="GO:0006298">
    <property type="term" value="P:mismatch repair"/>
    <property type="evidence" value="ECO:0007669"/>
    <property type="project" value="TreeGrafter"/>
</dbReference>
<evidence type="ECO:0000256" key="15">
    <source>
        <dbReference type="PROSITE-ProRule" id="PRU01319"/>
    </source>
</evidence>
<proteinExistence type="inferred from homology"/>
<dbReference type="GO" id="GO:0004523">
    <property type="term" value="F:RNA-DNA hybrid ribonuclease activity"/>
    <property type="evidence" value="ECO:0007669"/>
    <property type="project" value="UniProtKB-UniRule"/>
</dbReference>
<gene>
    <name evidence="14" type="primary">rnhB</name>
    <name evidence="18" type="ORF">AT15_04775</name>
</gene>
<accession>A0A176JWE2</accession>
<keyword evidence="12 14" id="KW-0378">Hydrolase</keyword>
<dbReference type="GO" id="GO:0030145">
    <property type="term" value="F:manganese ion binding"/>
    <property type="evidence" value="ECO:0007669"/>
    <property type="project" value="UniProtKB-UniRule"/>
</dbReference>
<dbReference type="EMBL" id="JFHK01000024">
    <property type="protein sequence ID" value="OAA28004.1"/>
    <property type="molecule type" value="Genomic_DNA"/>
</dbReference>
<keyword evidence="9 14" id="KW-0540">Nuclease</keyword>
<comment type="cofactor">
    <cofactor evidence="14 15">
        <name>Mn(2+)</name>
        <dbReference type="ChEBI" id="CHEBI:29035"/>
    </cofactor>
    <cofactor evidence="14 15">
        <name>Mg(2+)</name>
        <dbReference type="ChEBI" id="CHEBI:18420"/>
    </cofactor>
    <text evidence="14 15">Manganese or magnesium. Binds 1 divalent metal ion per monomer in the absence of substrate. May bind a second metal ion after substrate binding.</text>
</comment>
<comment type="caution">
    <text evidence="18">The sequence shown here is derived from an EMBL/GenBank/DDBJ whole genome shotgun (WGS) entry which is preliminary data.</text>
</comment>
<keyword evidence="10 14" id="KW-0479">Metal-binding</keyword>
<dbReference type="FunFam" id="3.30.420.10:FF:000006">
    <property type="entry name" value="Ribonuclease HII"/>
    <property type="match status" value="1"/>
</dbReference>
<dbReference type="PROSITE" id="PS51975">
    <property type="entry name" value="RNASE_H_2"/>
    <property type="match status" value="1"/>
</dbReference>
<dbReference type="GO" id="GO:0032299">
    <property type="term" value="C:ribonuclease H2 complex"/>
    <property type="evidence" value="ECO:0007669"/>
    <property type="project" value="TreeGrafter"/>
</dbReference>
<dbReference type="STRING" id="1453497.AT15_04775"/>
<evidence type="ECO:0000256" key="4">
    <source>
        <dbReference type="ARBA" id="ARBA00004496"/>
    </source>
</evidence>
<evidence type="ECO:0000256" key="13">
    <source>
        <dbReference type="ARBA" id="ARBA00023211"/>
    </source>
</evidence>
<dbReference type="InterPro" id="IPR001352">
    <property type="entry name" value="RNase_HII/HIII"/>
</dbReference>
<comment type="function">
    <text evidence="3 14 16">Endonuclease that specifically degrades the RNA of RNA-DNA hybrids.</text>
</comment>
<dbReference type="Pfam" id="PF01351">
    <property type="entry name" value="RNase_HII"/>
    <property type="match status" value="1"/>
</dbReference>
<keyword evidence="11 14" id="KW-0255">Endonuclease</keyword>
<dbReference type="SUPFAM" id="SSF53098">
    <property type="entry name" value="Ribonuclease H-like"/>
    <property type="match status" value="1"/>
</dbReference>
<feature type="binding site" evidence="14 15">
    <location>
        <position position="19"/>
    </location>
    <ligand>
        <name>a divalent metal cation</name>
        <dbReference type="ChEBI" id="CHEBI:60240"/>
    </ligand>
</feature>
<keyword evidence="19" id="KW-1185">Reference proteome</keyword>
<dbReference type="InterPro" id="IPR024567">
    <property type="entry name" value="RNase_HII/HIII_dom"/>
</dbReference>
<evidence type="ECO:0000256" key="10">
    <source>
        <dbReference type="ARBA" id="ARBA00022723"/>
    </source>
</evidence>
<dbReference type="AlphaFoldDB" id="A0A176JWE2"/>
<evidence type="ECO:0000256" key="5">
    <source>
        <dbReference type="ARBA" id="ARBA00007383"/>
    </source>
</evidence>
<dbReference type="NCBIfam" id="NF000594">
    <property type="entry name" value="PRK00015.1-1"/>
    <property type="match status" value="1"/>
</dbReference>
<evidence type="ECO:0000313" key="18">
    <source>
        <dbReference type="EMBL" id="OAA28004.1"/>
    </source>
</evidence>
<comment type="similarity">
    <text evidence="5 14 16">Belongs to the RNase HII family.</text>
</comment>
<evidence type="ECO:0000256" key="14">
    <source>
        <dbReference type="HAMAP-Rule" id="MF_00052"/>
    </source>
</evidence>
<dbReference type="GO" id="GO:0005737">
    <property type="term" value="C:cytoplasm"/>
    <property type="evidence" value="ECO:0007669"/>
    <property type="project" value="UniProtKB-SubCell"/>
</dbReference>
<evidence type="ECO:0000256" key="9">
    <source>
        <dbReference type="ARBA" id="ARBA00022722"/>
    </source>
</evidence>
<evidence type="ECO:0000259" key="17">
    <source>
        <dbReference type="PROSITE" id="PS51975"/>
    </source>
</evidence>
<evidence type="ECO:0000256" key="3">
    <source>
        <dbReference type="ARBA" id="ARBA00004065"/>
    </source>
</evidence>
<dbReference type="OrthoDB" id="9803420at2"/>
<evidence type="ECO:0000256" key="6">
    <source>
        <dbReference type="ARBA" id="ARBA00012180"/>
    </source>
</evidence>
<dbReference type="Gene3D" id="3.30.420.10">
    <property type="entry name" value="Ribonuclease H-like superfamily/Ribonuclease H"/>
    <property type="match status" value="1"/>
</dbReference>
<evidence type="ECO:0000256" key="2">
    <source>
        <dbReference type="ARBA" id="ARBA00001946"/>
    </source>
</evidence>
<keyword evidence="13 14" id="KW-0464">Manganese</keyword>
<dbReference type="InterPro" id="IPR022898">
    <property type="entry name" value="RNase_HII"/>
</dbReference>
<dbReference type="CDD" id="cd07182">
    <property type="entry name" value="RNase_HII_bacteria_HII_like"/>
    <property type="match status" value="1"/>
</dbReference>
<reference evidence="18 19" key="1">
    <citation type="submission" date="2014-02" db="EMBL/GenBank/DDBJ databases">
        <title>Kosmotoga genome sequencing.</title>
        <authorList>
            <person name="Pollo S.M."/>
            <person name="Charchuk R."/>
            <person name="Nesbo C.L."/>
        </authorList>
    </citation>
    <scope>NUCLEOTIDE SEQUENCE [LARGE SCALE GENOMIC DNA]</scope>
    <source>
        <strain evidence="18 19">S304</strain>
    </source>
</reference>
<feature type="binding site" evidence="14 15">
    <location>
        <position position="107"/>
    </location>
    <ligand>
        <name>a divalent metal cation</name>
        <dbReference type="ChEBI" id="CHEBI:60240"/>
    </ligand>
</feature>
<dbReference type="NCBIfam" id="NF000595">
    <property type="entry name" value="PRK00015.1-3"/>
    <property type="match status" value="1"/>
</dbReference>
<feature type="domain" description="RNase H type-2" evidence="17">
    <location>
        <begin position="12"/>
        <end position="197"/>
    </location>
</feature>
<name>A0A176JWE2_9BACT</name>
<dbReference type="InterPro" id="IPR012337">
    <property type="entry name" value="RNaseH-like_sf"/>
</dbReference>
<dbReference type="GO" id="GO:0043137">
    <property type="term" value="P:DNA replication, removal of RNA primer"/>
    <property type="evidence" value="ECO:0007669"/>
    <property type="project" value="TreeGrafter"/>
</dbReference>
<evidence type="ECO:0000313" key="19">
    <source>
        <dbReference type="Proteomes" id="UP000077339"/>
    </source>
</evidence>
<dbReference type="InterPro" id="IPR036397">
    <property type="entry name" value="RNaseH_sf"/>
</dbReference>
<organism evidence="18 19">
    <name type="scientific">Kosmotoga arenicorallina S304</name>
    <dbReference type="NCBI Taxonomy" id="1453497"/>
    <lineage>
        <taxon>Bacteria</taxon>
        <taxon>Thermotogati</taxon>
        <taxon>Thermotogota</taxon>
        <taxon>Thermotogae</taxon>
        <taxon>Kosmotogales</taxon>
        <taxon>Kosmotogaceae</taxon>
        <taxon>Kosmotoga</taxon>
    </lineage>
</organism>
<feature type="binding site" evidence="14 15">
    <location>
        <position position="18"/>
    </location>
    <ligand>
        <name>a divalent metal cation</name>
        <dbReference type="ChEBI" id="CHEBI:60240"/>
    </ligand>
</feature>
<keyword evidence="8 14" id="KW-0963">Cytoplasm</keyword>
<dbReference type="Proteomes" id="UP000077339">
    <property type="component" value="Unassembled WGS sequence"/>
</dbReference>
<comment type="catalytic activity">
    <reaction evidence="1 14 15 16">
        <text>Endonucleolytic cleavage to 5'-phosphomonoester.</text>
        <dbReference type="EC" id="3.1.26.4"/>
    </reaction>
</comment>
<evidence type="ECO:0000256" key="12">
    <source>
        <dbReference type="ARBA" id="ARBA00022801"/>
    </source>
</evidence>
<evidence type="ECO:0000256" key="7">
    <source>
        <dbReference type="ARBA" id="ARBA00019179"/>
    </source>
</evidence>
<comment type="subcellular location">
    <subcellularLocation>
        <location evidence="4 14">Cytoplasm</location>
    </subcellularLocation>
</comment>
<dbReference type="HAMAP" id="MF_00052_B">
    <property type="entry name" value="RNase_HII_B"/>
    <property type="match status" value="1"/>
</dbReference>
<protein>
    <recommendedName>
        <fullName evidence="7 14">Ribonuclease HII</fullName>
        <shortName evidence="14">RNase HII</shortName>
        <ecNumber evidence="6 14">3.1.26.4</ecNumber>
    </recommendedName>
</protein>
<evidence type="ECO:0000256" key="11">
    <source>
        <dbReference type="ARBA" id="ARBA00022759"/>
    </source>
</evidence>
<dbReference type="PATRIC" id="fig|1453497.3.peg.949"/>
<dbReference type="PANTHER" id="PTHR10954">
    <property type="entry name" value="RIBONUCLEASE H2 SUBUNIT A"/>
    <property type="match status" value="1"/>
</dbReference>
<evidence type="ECO:0000256" key="16">
    <source>
        <dbReference type="RuleBase" id="RU003515"/>
    </source>
</evidence>
<sequence length="217" mass="24213">MRFDDEFRKKHGIIAGIDEAGRGPLAGPVVAAAVILQREIPGLYDSKSLSKKEREFLFSEILNSSIVGIGFASEEEIDLFNILKATRLAMTRAVSRLSLHPDYVLIDGRSLSVNIRGTCIVSGDKKSASIAAASIIAKVTRDRIMEKLDELFPYYGFNSHKGYGTQAHLEALRKNGPSLWHRLTFKPVKELLTREKVSVWLKKGLVSEKRLFRTGIL</sequence>
<comment type="cofactor">
    <cofactor evidence="2">
        <name>Mg(2+)</name>
        <dbReference type="ChEBI" id="CHEBI:18420"/>
    </cofactor>
</comment>
<dbReference type="GO" id="GO:0003723">
    <property type="term" value="F:RNA binding"/>
    <property type="evidence" value="ECO:0007669"/>
    <property type="project" value="UniProtKB-UniRule"/>
</dbReference>
<dbReference type="PANTHER" id="PTHR10954:SF18">
    <property type="entry name" value="RIBONUCLEASE HII"/>
    <property type="match status" value="1"/>
</dbReference>
<evidence type="ECO:0000256" key="1">
    <source>
        <dbReference type="ARBA" id="ARBA00000077"/>
    </source>
</evidence>